<dbReference type="STRING" id="334426.A0A158PKS2"/>
<dbReference type="AlphaFoldDB" id="A0A158PKS2"/>
<accession>A0A158PKS2</accession>
<dbReference type="Proteomes" id="UP000267027">
    <property type="component" value="Unassembled WGS sequence"/>
</dbReference>
<evidence type="ECO:0000313" key="3">
    <source>
        <dbReference type="Proteomes" id="UP000267027"/>
    </source>
</evidence>
<dbReference type="EMBL" id="UYYA01004474">
    <property type="protein sequence ID" value="VDM62029.1"/>
    <property type="molecule type" value="Genomic_DNA"/>
</dbReference>
<dbReference type="OMA" id="CEANAPG"/>
<protein>
    <submittedName>
        <fullName evidence="4">POU domain protein</fullName>
    </submittedName>
</protein>
<dbReference type="WBParaSite" id="ACOC_0001044301-mRNA-1">
    <property type="protein sequence ID" value="ACOC_0001044301-mRNA-1"/>
    <property type="gene ID" value="ACOC_0001044301"/>
</dbReference>
<name>A0A158PKS2_ANGCS</name>
<organism evidence="4">
    <name type="scientific">Angiostrongylus costaricensis</name>
    <name type="common">Nematode worm</name>
    <dbReference type="NCBI Taxonomy" id="334426"/>
    <lineage>
        <taxon>Eukaryota</taxon>
        <taxon>Metazoa</taxon>
        <taxon>Ecdysozoa</taxon>
        <taxon>Nematoda</taxon>
        <taxon>Chromadorea</taxon>
        <taxon>Rhabditida</taxon>
        <taxon>Rhabditina</taxon>
        <taxon>Rhabditomorpha</taxon>
        <taxon>Strongyloidea</taxon>
        <taxon>Metastrongylidae</taxon>
        <taxon>Angiostrongylus</taxon>
    </lineage>
</organism>
<proteinExistence type="predicted"/>
<dbReference type="OrthoDB" id="10017659at2759"/>
<sequence length="721" mass="76265">MSTTPSQLGANMLSGLSTQQLAALTGVLGGQHGFNQAQLAALTVPGGVGIANTLSGGIVTVSQQQVCTPVQPAVAAEGKNSINAAPQNGSGSTADIAIPSLPWPIVSPMMSIPYFDLASYRLVDLDVAPSRDANGFDLPLADVTTLRFFFNLGVQHSRSLAATQLYQERLAHGGVIPTLSTSVSQTPQTSLPTVPQLGGVNILPSLVNLGGSRAMEPYLGQLNIMSPHAQALLREASSHHMTQQAQALAAISSRLPDRHLPGFAGSTVPVDIFAMAAQLPISVSVSAPAPQLLRQPILPNGAASMSSNTSASPLNSKQMPPNSAATEQQSYYLQQALSVVANVQTEKTETRMHMLQQQAGGLGLHAFVRTSPEEILKPVALGGGSSDAALSPRPPPVDPSPPRIITDTVTSISEGTPFTVVHQQVRDESQVIPAQTSPPASRDQCMQILEKNYISRNNTSPQNQRGLGSTTQLVSRITPQSSAPSTPVLTADDVVPVSQTLFQVSEQHFTEAFNASRKKSISHPIGIARKDNINTREDSVNAECSSIPRPNQAIDRKDQVEKPALAPILMMTYLSNCMNNIKSTLNTNGLPVGLDANGRAVDYSSRPIDPIFQQARARMENAREFRGVSPPNAISQLSSSRGAVLDDGTVIYFTGPRFSPLSLAPKISPSSSVSSKTSTNPLGINRVVPDAIDVERIEHGVADTNSPVGKRMRVGSEENSH</sequence>
<reference evidence="4" key="1">
    <citation type="submission" date="2016-04" db="UniProtKB">
        <authorList>
            <consortium name="WormBaseParasite"/>
        </authorList>
    </citation>
    <scope>IDENTIFICATION</scope>
</reference>
<evidence type="ECO:0000313" key="4">
    <source>
        <dbReference type="WBParaSite" id="ACOC_0001044301-mRNA-1"/>
    </source>
</evidence>
<feature type="region of interest" description="Disordered" evidence="1">
    <location>
        <begin position="303"/>
        <end position="327"/>
    </location>
</feature>
<gene>
    <name evidence="2" type="ORF">ACOC_LOCUS10444</name>
</gene>
<keyword evidence="3" id="KW-1185">Reference proteome</keyword>
<reference evidence="2 3" key="2">
    <citation type="submission" date="2018-11" db="EMBL/GenBank/DDBJ databases">
        <authorList>
            <consortium name="Pathogen Informatics"/>
        </authorList>
    </citation>
    <scope>NUCLEOTIDE SEQUENCE [LARGE SCALE GENOMIC DNA]</scope>
    <source>
        <strain evidence="2 3">Costa Rica</strain>
    </source>
</reference>
<evidence type="ECO:0000313" key="2">
    <source>
        <dbReference type="EMBL" id="VDM62029.1"/>
    </source>
</evidence>
<evidence type="ECO:0000256" key="1">
    <source>
        <dbReference type="SAM" id="MobiDB-lite"/>
    </source>
</evidence>